<evidence type="ECO:0000313" key="2">
    <source>
        <dbReference type="Proteomes" id="UP000647241"/>
    </source>
</evidence>
<gene>
    <name evidence="1" type="ORF">GCM10011585_15720</name>
</gene>
<dbReference type="AlphaFoldDB" id="A0A917HC38"/>
<dbReference type="Proteomes" id="UP000647241">
    <property type="component" value="Unassembled WGS sequence"/>
</dbReference>
<name>A0A917HC38_9BACT</name>
<reference evidence="1" key="1">
    <citation type="journal article" date="2014" name="Int. J. Syst. Evol. Microbiol.">
        <title>Complete genome sequence of Corynebacterium casei LMG S-19264T (=DSM 44701T), isolated from a smear-ripened cheese.</title>
        <authorList>
            <consortium name="US DOE Joint Genome Institute (JGI-PGF)"/>
            <person name="Walter F."/>
            <person name="Albersmeier A."/>
            <person name="Kalinowski J."/>
            <person name="Ruckert C."/>
        </authorList>
    </citation>
    <scope>NUCLEOTIDE SEQUENCE</scope>
    <source>
        <strain evidence="1">CGMCC 1.12997</strain>
    </source>
</reference>
<organism evidence="1 2">
    <name type="scientific">Edaphobacter dinghuensis</name>
    <dbReference type="NCBI Taxonomy" id="1560005"/>
    <lineage>
        <taxon>Bacteria</taxon>
        <taxon>Pseudomonadati</taxon>
        <taxon>Acidobacteriota</taxon>
        <taxon>Terriglobia</taxon>
        <taxon>Terriglobales</taxon>
        <taxon>Acidobacteriaceae</taxon>
        <taxon>Edaphobacter</taxon>
    </lineage>
</organism>
<protein>
    <submittedName>
        <fullName evidence="1">Uncharacterized protein</fullName>
    </submittedName>
</protein>
<comment type="caution">
    <text evidence="1">The sequence shown here is derived from an EMBL/GenBank/DDBJ whole genome shotgun (WGS) entry which is preliminary data.</text>
</comment>
<evidence type="ECO:0000313" key="1">
    <source>
        <dbReference type="EMBL" id="GGG73961.1"/>
    </source>
</evidence>
<dbReference type="RefSeq" id="WP_188553621.1">
    <property type="nucleotide sequence ID" value="NZ_BMGT01000002.1"/>
</dbReference>
<dbReference type="EMBL" id="BMGT01000002">
    <property type="protein sequence ID" value="GGG73961.1"/>
    <property type="molecule type" value="Genomic_DNA"/>
</dbReference>
<reference evidence="1" key="2">
    <citation type="submission" date="2020-09" db="EMBL/GenBank/DDBJ databases">
        <authorList>
            <person name="Sun Q."/>
            <person name="Zhou Y."/>
        </authorList>
    </citation>
    <scope>NUCLEOTIDE SEQUENCE</scope>
    <source>
        <strain evidence="1">CGMCC 1.12997</strain>
    </source>
</reference>
<accession>A0A917HC38</accession>
<keyword evidence="2" id="KW-1185">Reference proteome</keyword>
<proteinExistence type="predicted"/>
<sequence length="150" mass="17867">MTRFQLLQLLIGQARANGFEFRKWYTSHLGLPWQHSHHAIEMLSAEKRYYVLLFSHEFASSFWKGGELMTFQVPSQTFQRRMADGTVGTVKRKAYTRRNTREDAWRYHLREMAVSEEPLRYMRRFLRVEDELEDEPKISVPKHETKGAGD</sequence>